<evidence type="ECO:0000256" key="6">
    <source>
        <dbReference type="ARBA" id="ARBA00022990"/>
    </source>
</evidence>
<dbReference type="GO" id="GO:0141100">
    <property type="term" value="F:tRNA (guanine(18)-2'-O)-methyltransferase activity"/>
    <property type="evidence" value="ECO:0007669"/>
    <property type="project" value="UniProtKB-EC"/>
</dbReference>
<evidence type="ECO:0000256" key="5">
    <source>
        <dbReference type="ARBA" id="ARBA00022884"/>
    </source>
</evidence>
<comment type="similarity">
    <text evidence="1">Belongs to the class IV-like SAM-binding methyltransferase superfamily. RNA methyltransferase TrmH family.</text>
</comment>
<keyword evidence="6" id="KW-0007">Acetylation</keyword>
<proteinExistence type="inferred from homology"/>
<dbReference type="FunFam" id="3.40.1280.10:FF:000010">
    <property type="entry name" value="probable methyltransferase TARBP1"/>
    <property type="match status" value="1"/>
</dbReference>
<dbReference type="CDD" id="cd18091">
    <property type="entry name" value="SpoU-like_TRM3-like"/>
    <property type="match status" value="1"/>
</dbReference>
<dbReference type="PANTHER" id="PTHR12029">
    <property type="entry name" value="RNA METHYLTRANSFERASE"/>
    <property type="match status" value="1"/>
</dbReference>
<comment type="function">
    <text evidence="8">S-adenosyl-L-methionine-dependent 2'-O-ribose methyltransferase that catalyzes the formation of 2'-O-methylguanosine at position 18 (Gm18) in a subset of tRNA. Selectively mediates Gm18 methylation of tRNAGln-TTG/CTG and tRNASer-TGA/GCT. Gm18 modification can enhance the stability of modified tRNAs.</text>
</comment>
<dbReference type="Gene3D" id="3.40.1280.10">
    <property type="match status" value="1"/>
</dbReference>
<keyword evidence="4" id="KW-0949">S-adenosyl-L-methionine</keyword>
<keyword evidence="2" id="KW-0489">Methyltransferase</keyword>
<evidence type="ECO:0000256" key="11">
    <source>
        <dbReference type="ARBA" id="ARBA00093656"/>
    </source>
</evidence>
<dbReference type="EMBL" id="OV170221">
    <property type="protein sequence ID" value="CAH0714663.1"/>
    <property type="molecule type" value="Genomic_DNA"/>
</dbReference>
<reference evidence="13" key="1">
    <citation type="submission" date="2021-12" db="EMBL/GenBank/DDBJ databases">
        <authorList>
            <person name="Martin H S."/>
        </authorList>
    </citation>
    <scope>NUCLEOTIDE SEQUENCE</scope>
</reference>
<dbReference type="GO" id="GO:0003723">
    <property type="term" value="F:RNA binding"/>
    <property type="evidence" value="ECO:0007669"/>
    <property type="project" value="UniProtKB-KW"/>
</dbReference>
<dbReference type="InterPro" id="IPR044748">
    <property type="entry name" value="Trm3/TARBP1_C"/>
</dbReference>
<dbReference type="InterPro" id="IPR001537">
    <property type="entry name" value="SpoU_MeTrfase"/>
</dbReference>
<dbReference type="GO" id="GO:0030488">
    <property type="term" value="P:tRNA methylation"/>
    <property type="evidence" value="ECO:0007669"/>
    <property type="project" value="InterPro"/>
</dbReference>
<keyword evidence="5" id="KW-0694">RNA-binding</keyword>
<dbReference type="SUPFAM" id="SSF75217">
    <property type="entry name" value="alpha/beta knot"/>
    <property type="match status" value="1"/>
</dbReference>
<keyword evidence="3" id="KW-0808">Transferase</keyword>
<evidence type="ECO:0000313" key="14">
    <source>
        <dbReference type="Proteomes" id="UP000838878"/>
    </source>
</evidence>
<evidence type="ECO:0000256" key="10">
    <source>
        <dbReference type="ARBA" id="ARBA00093636"/>
    </source>
</evidence>
<dbReference type="OrthoDB" id="241340at2759"/>
<sequence length="1414" mass="165332">MHSSGDIVTFMDFLDLDEELIDLRVKNLMERSNFTNEHLLNFINLLMYKQLINTREESECCNSEEFNFIGKLINNVNDENIEIVCKIIKIVLNLNQSTIIDKSEHLLQQILFEVYLPEPKTVINTDTEIEKLNTTLLHLKICGSILDAVLYCGFKLSLPFLETPLEHIIFSNNEKLQVYFLTNTVTKFFQSVIGYNILDRIWNFLRELEYKTEIALKVLCCLSNYYLPINDSSNNIQLESDVIFHSEFWNFILLGLLYKDNTSARKQAVYLAKRAVDCAFQNNKYVNVTSNSTFHWDYKNKIKLKKIWDNYFILIDSLDEKQSNIVMPSLKLFNEVKTIGHCWLNCAFNIGLSHDNAQVRFECLKYRLQFKIINKKEALPLLEAINNINLFENKNEYELLTTKLKDSFKDISTLINILKVLPQIKWSPIPLFHITTVLADLNIDNFLENIDQVQLIDLIGQILKVPCNNKVMRKAVQINISYFVGNCCKGLNWKEYLSIYPHLHLETVTTNCRNPFIQYIREKLIISDKRQLIQLTTFSYTNIDFAILYFEAHDDPMFLEFINDIVSKIKNINSRQYANKSQCLEDAVVLVHLYKKIIQRKGIFFDNIRVNFATVLQIILQYVMSLLTNTISTDIEILILLFEALDFLNSQIKLNDNDLFLQCYKSSLLILKDKNTELDKKILAIFIMNSCLKSPVMLDNYKYELFDLKTFLNIIENVTFHDNINKENSGRLRNAFFEKSCEIVYFLINTTNYTVNKKIVDCICRILESGGYGCLKWLLTIVSKLLPEILEDKTIKFDMPQFLHRIWKEIEDLKSNSQYTKCIEEFVKIIVQDALLKRPEYNNVVILYCTKIIEYASLKNAPMYYLVKQMNNMNISNYPHMIYILSEILLYSGVLRKDQRITDNTIVKILGEPKYAIDRKSIIFNSHIKICAISILTKITDPDILNTLMFLMIKKVEELFKNKQRYHGNSQHEKVLQSCVQNLLLIFLKSRKDNLEYTVGWILEFLGRIPHQPYVRACLEWYIAVYFYYKGTIINKEMLNKLKANNVPLQSQFMILFWIISHKIKTDNCLKEEYEHVMDFLLTHIMGPVYSVRLYGQYLSTKVYDKSLSNSKLGSQKYSYTVDVIKNTLKEAEKVKDKSFMKLMDDYFVHSFDIIEDLTPCAIFWSTSKLGNNLDTIDSEFLKHSLNEVDEIINSQPGNEFLEEWRRSHKSNEPLFQINEVLFESDKVLENKETGTIQKKYVPWKNMTDIDVYDVEKQKRKSNLIVVASLIDKLPNLGGMARTSEVFGVNTYVMDSVRHLQDKQFQGLSVSAERWINVEEVRPANLKDYLMMKKTEGFSIVAAEQTSNSKPLQKFKFPEKTLLLLGHEKEGVPCDLLPLMEHCVEIPQQGVIRSLNVHVTAAIFIWEYARQNML</sequence>
<evidence type="ECO:0000313" key="13">
    <source>
        <dbReference type="EMBL" id="CAH0714663.1"/>
    </source>
</evidence>
<evidence type="ECO:0000256" key="8">
    <source>
        <dbReference type="ARBA" id="ARBA00093361"/>
    </source>
</evidence>
<name>A0A8J9U6B3_9NEOP</name>
<organism evidence="13 14">
    <name type="scientific">Brenthis ino</name>
    <name type="common">lesser marbled fritillary</name>
    <dbReference type="NCBI Taxonomy" id="405034"/>
    <lineage>
        <taxon>Eukaryota</taxon>
        <taxon>Metazoa</taxon>
        <taxon>Ecdysozoa</taxon>
        <taxon>Arthropoda</taxon>
        <taxon>Hexapoda</taxon>
        <taxon>Insecta</taxon>
        <taxon>Pterygota</taxon>
        <taxon>Neoptera</taxon>
        <taxon>Endopterygota</taxon>
        <taxon>Lepidoptera</taxon>
        <taxon>Glossata</taxon>
        <taxon>Ditrysia</taxon>
        <taxon>Papilionoidea</taxon>
        <taxon>Nymphalidae</taxon>
        <taxon>Heliconiinae</taxon>
        <taxon>Argynnini</taxon>
        <taxon>Brenthis</taxon>
    </lineage>
</organism>
<evidence type="ECO:0000256" key="7">
    <source>
        <dbReference type="ARBA" id="ARBA00093266"/>
    </source>
</evidence>
<dbReference type="InterPro" id="IPR045330">
    <property type="entry name" value="TRM3/TARBP1"/>
</dbReference>
<accession>A0A8J9U6B3</accession>
<feature type="non-terminal residue" evidence="13">
    <location>
        <position position="1414"/>
    </location>
</feature>
<evidence type="ECO:0000256" key="9">
    <source>
        <dbReference type="ARBA" id="ARBA00093594"/>
    </source>
</evidence>
<dbReference type="InterPro" id="IPR029026">
    <property type="entry name" value="tRNA_m1G_MTases_N"/>
</dbReference>
<evidence type="ECO:0000256" key="1">
    <source>
        <dbReference type="ARBA" id="ARBA00007228"/>
    </source>
</evidence>
<evidence type="ECO:0000256" key="4">
    <source>
        <dbReference type="ARBA" id="ARBA00022691"/>
    </source>
</evidence>
<feature type="domain" description="tRNA/rRNA methyltransferase SpoU type" evidence="12">
    <location>
        <begin position="1264"/>
        <end position="1405"/>
    </location>
</feature>
<dbReference type="InterPro" id="IPR029028">
    <property type="entry name" value="Alpha/beta_knot_MTases"/>
</dbReference>
<gene>
    <name evidence="13" type="ORF">BINO364_LOCUS1684</name>
</gene>
<protein>
    <recommendedName>
        <fullName evidence="10">tRNA (guanosine(18)-2'-O)-methyltransferase TARBP1</fullName>
        <ecNumber evidence="9">2.1.1.34</ecNumber>
    </recommendedName>
    <alternativeName>
        <fullName evidence="11">TAR RNA-binding protein 1</fullName>
    </alternativeName>
</protein>
<dbReference type="Proteomes" id="UP000838878">
    <property type="component" value="Chromosome 1"/>
</dbReference>
<evidence type="ECO:0000256" key="3">
    <source>
        <dbReference type="ARBA" id="ARBA00022679"/>
    </source>
</evidence>
<evidence type="ECO:0000256" key="2">
    <source>
        <dbReference type="ARBA" id="ARBA00022603"/>
    </source>
</evidence>
<dbReference type="Pfam" id="PF00588">
    <property type="entry name" value="SpoU_methylase"/>
    <property type="match status" value="1"/>
</dbReference>
<comment type="catalytic activity">
    <reaction evidence="7">
        <text>guanosine(18) in tRNA + S-adenosyl-L-methionine = 2'-O-methylguanosine(18) in tRNA + S-adenosyl-L-homocysteine + H(+)</text>
        <dbReference type="Rhea" id="RHEA:20077"/>
        <dbReference type="Rhea" id="RHEA-COMP:10190"/>
        <dbReference type="Rhea" id="RHEA-COMP:10192"/>
        <dbReference type="ChEBI" id="CHEBI:15378"/>
        <dbReference type="ChEBI" id="CHEBI:57856"/>
        <dbReference type="ChEBI" id="CHEBI:59789"/>
        <dbReference type="ChEBI" id="CHEBI:74269"/>
        <dbReference type="ChEBI" id="CHEBI:74445"/>
        <dbReference type="EC" id="2.1.1.34"/>
    </reaction>
    <physiologicalReaction direction="left-to-right" evidence="7">
        <dbReference type="Rhea" id="RHEA:20078"/>
    </physiologicalReaction>
</comment>
<keyword evidence="14" id="KW-1185">Reference proteome</keyword>
<evidence type="ECO:0000259" key="12">
    <source>
        <dbReference type="Pfam" id="PF00588"/>
    </source>
</evidence>
<dbReference type="PANTHER" id="PTHR12029:SF11">
    <property type="entry name" value="METHYLTRANSFERASE TARBP1-RELATED"/>
    <property type="match status" value="1"/>
</dbReference>
<dbReference type="EC" id="2.1.1.34" evidence="9"/>